<dbReference type="Proteomes" id="UP001356427">
    <property type="component" value="Unassembled WGS sequence"/>
</dbReference>
<dbReference type="Gene3D" id="2.160.20.80">
    <property type="entry name" value="E3 ubiquitin-protein ligase SopA"/>
    <property type="match status" value="1"/>
</dbReference>
<evidence type="ECO:0000313" key="1">
    <source>
        <dbReference type="EMBL" id="KAK6312600.1"/>
    </source>
</evidence>
<dbReference type="AlphaFoldDB" id="A0AAN8LJD8"/>
<reference evidence="1 2" key="1">
    <citation type="submission" date="2021-04" db="EMBL/GenBank/DDBJ databases">
        <authorList>
            <person name="De Guttry C."/>
            <person name="Zahm M."/>
            <person name="Klopp C."/>
            <person name="Cabau C."/>
            <person name="Louis A."/>
            <person name="Berthelot C."/>
            <person name="Parey E."/>
            <person name="Roest Crollius H."/>
            <person name="Montfort J."/>
            <person name="Robinson-Rechavi M."/>
            <person name="Bucao C."/>
            <person name="Bouchez O."/>
            <person name="Gislard M."/>
            <person name="Lluch J."/>
            <person name="Milhes M."/>
            <person name="Lampietro C."/>
            <person name="Lopez Roques C."/>
            <person name="Donnadieu C."/>
            <person name="Braasch I."/>
            <person name="Desvignes T."/>
            <person name="Postlethwait J."/>
            <person name="Bobe J."/>
            <person name="Wedekind C."/>
            <person name="Guiguen Y."/>
        </authorList>
    </citation>
    <scope>NUCLEOTIDE SEQUENCE [LARGE SCALE GENOMIC DNA]</scope>
    <source>
        <strain evidence="1">Cs_M1</strain>
        <tissue evidence="1">Blood</tissue>
    </source>
</reference>
<evidence type="ECO:0000313" key="2">
    <source>
        <dbReference type="Proteomes" id="UP001356427"/>
    </source>
</evidence>
<dbReference type="EMBL" id="JAGTTL010000015">
    <property type="protein sequence ID" value="KAK6312600.1"/>
    <property type="molecule type" value="Genomic_DNA"/>
</dbReference>
<comment type="caution">
    <text evidence="1">The sequence shown here is derived from an EMBL/GenBank/DDBJ whole genome shotgun (WGS) entry which is preliminary data.</text>
</comment>
<accession>A0AAN8LJD8</accession>
<proteinExistence type="predicted"/>
<gene>
    <name evidence="1" type="ORF">J4Q44_G00182640</name>
</gene>
<organism evidence="1 2">
    <name type="scientific">Coregonus suidteri</name>
    <dbReference type="NCBI Taxonomy" id="861788"/>
    <lineage>
        <taxon>Eukaryota</taxon>
        <taxon>Metazoa</taxon>
        <taxon>Chordata</taxon>
        <taxon>Craniata</taxon>
        <taxon>Vertebrata</taxon>
        <taxon>Euteleostomi</taxon>
        <taxon>Actinopterygii</taxon>
        <taxon>Neopterygii</taxon>
        <taxon>Teleostei</taxon>
        <taxon>Protacanthopterygii</taxon>
        <taxon>Salmoniformes</taxon>
        <taxon>Salmonidae</taxon>
        <taxon>Coregoninae</taxon>
        <taxon>Coregonus</taxon>
    </lineage>
</organism>
<keyword evidence="2" id="KW-1185">Reference proteome</keyword>
<sequence length="278" mass="31539">MMSQGTPLRRDLANGVSGLKTTCIGLVLKGFGLVALELETGSWLETWSYSLHSALRLVRVIGHSEPCHSWSRLGLSGRSLEDFKDRTWTTTTGYGVAALKNHWGGCVTVQAADRARWTVWRRLGLVDRFCHSRQGRVRCSRRTEPQQQYFTGNVYKVVYNVYSLYNVHKDQECLRYTILQYCMYNCVLSGTNRYNCVLSGTNRYNCVLSGTNRYNCVLSGTNRYNCVLSGTNRYNCVLCSTRFISAVQTFSSRSVLMDNKCDVCIYFSLVFLSVCALL</sequence>
<name>A0AAN8LJD8_9TELE</name>
<dbReference type="SUPFAM" id="SSF141571">
    <property type="entry name" value="Pentapeptide repeat-like"/>
    <property type="match status" value="1"/>
</dbReference>
<protein>
    <submittedName>
        <fullName evidence="1">Uncharacterized protein</fullName>
    </submittedName>
</protein>